<feature type="transmembrane region" description="Helical" evidence="1">
    <location>
        <begin position="126"/>
        <end position="144"/>
    </location>
</feature>
<protein>
    <submittedName>
        <fullName evidence="2">Uncharacterized protein</fullName>
    </submittedName>
</protein>
<feature type="transmembrane region" description="Helical" evidence="1">
    <location>
        <begin position="151"/>
        <end position="174"/>
    </location>
</feature>
<feature type="transmembrane region" description="Helical" evidence="1">
    <location>
        <begin position="194"/>
        <end position="216"/>
    </location>
</feature>
<dbReference type="AlphaFoldDB" id="X1IZU8"/>
<reference evidence="2" key="1">
    <citation type="journal article" date="2014" name="Front. Microbiol.">
        <title>High frequency of phylogenetically diverse reductive dehalogenase-homologous genes in deep subseafloor sedimentary metagenomes.</title>
        <authorList>
            <person name="Kawai M."/>
            <person name="Futagami T."/>
            <person name="Toyoda A."/>
            <person name="Takaki Y."/>
            <person name="Nishi S."/>
            <person name="Hori S."/>
            <person name="Arai W."/>
            <person name="Tsubouchi T."/>
            <person name="Morono Y."/>
            <person name="Uchiyama I."/>
            <person name="Ito T."/>
            <person name="Fujiyama A."/>
            <person name="Inagaki F."/>
            <person name="Takami H."/>
        </authorList>
    </citation>
    <scope>NUCLEOTIDE SEQUENCE</scope>
    <source>
        <strain evidence="2">Expedition CK06-06</strain>
    </source>
</reference>
<feature type="transmembrane region" description="Helical" evidence="1">
    <location>
        <begin position="32"/>
        <end position="51"/>
    </location>
</feature>
<evidence type="ECO:0000256" key="1">
    <source>
        <dbReference type="SAM" id="Phobius"/>
    </source>
</evidence>
<feature type="transmembrane region" description="Helical" evidence="1">
    <location>
        <begin position="63"/>
        <end position="81"/>
    </location>
</feature>
<comment type="caution">
    <text evidence="2">The sequence shown here is derived from an EMBL/GenBank/DDBJ whole genome shotgun (WGS) entry which is preliminary data.</text>
</comment>
<evidence type="ECO:0000313" key="2">
    <source>
        <dbReference type="EMBL" id="GAH87951.1"/>
    </source>
</evidence>
<dbReference type="EMBL" id="BARU01037438">
    <property type="protein sequence ID" value="GAH87951.1"/>
    <property type="molecule type" value="Genomic_DNA"/>
</dbReference>
<organism evidence="2">
    <name type="scientific">marine sediment metagenome</name>
    <dbReference type="NCBI Taxonomy" id="412755"/>
    <lineage>
        <taxon>unclassified sequences</taxon>
        <taxon>metagenomes</taxon>
        <taxon>ecological metagenomes</taxon>
    </lineage>
</organism>
<feature type="non-terminal residue" evidence="2">
    <location>
        <position position="241"/>
    </location>
</feature>
<sequence length="241" mass="26254">MQREISQREKPFDTPTTASVDEWTLGRLKGLLFLRLAAVLVSLAVILVSQAGRGVFQTELHPTYLLLVFVCLVNLAYLVLLRKSGQQPFSGRKVPDPFLRRFAVVQICLDVVFASLLIYLNGVGQSNITFLYFACILAGSTIVGQRAGVMVASLATVMLGCMKTLTFLSSRYGWELPWVNSPGYEAPAMGISSSVAYMMAQAAAFYLVAVLAGRLAHGLSGVRLLNEKILENISDGVLVMD</sequence>
<keyword evidence="1" id="KW-0812">Transmembrane</keyword>
<gene>
    <name evidence="2" type="ORF">S03H2_58339</name>
</gene>
<dbReference type="Pfam" id="PF25323">
    <property type="entry name" value="6TM_PilS"/>
    <property type="match status" value="1"/>
</dbReference>
<name>X1IZU8_9ZZZZ</name>
<proteinExistence type="predicted"/>
<keyword evidence="1" id="KW-1133">Transmembrane helix</keyword>
<feature type="transmembrane region" description="Helical" evidence="1">
    <location>
        <begin position="102"/>
        <end position="120"/>
    </location>
</feature>
<keyword evidence="1" id="KW-0472">Membrane</keyword>
<accession>X1IZU8</accession>